<proteinExistence type="predicted"/>
<keyword evidence="2" id="KW-1185">Reference proteome</keyword>
<accession>A0AAV3RMK1</accession>
<name>A0AAV3RMK1_LITER</name>
<protein>
    <submittedName>
        <fullName evidence="1">Uncharacterized protein</fullName>
    </submittedName>
</protein>
<evidence type="ECO:0000313" key="1">
    <source>
        <dbReference type="EMBL" id="GAA0180427.1"/>
    </source>
</evidence>
<dbReference type="AlphaFoldDB" id="A0AAV3RMK1"/>
<dbReference type="EMBL" id="BAABME010010623">
    <property type="protein sequence ID" value="GAA0180427.1"/>
    <property type="molecule type" value="Genomic_DNA"/>
</dbReference>
<dbReference type="Proteomes" id="UP001454036">
    <property type="component" value="Unassembled WGS sequence"/>
</dbReference>
<sequence>MGRDGLGGCPGGFGGKLDGCENCWMGLERSVVREVWIGKVMDRFGLWNYRGLYGLGVKGEWGQRGMCRREVGLVGFDAMKIGFDKDYVSTNDKLAINSVTTFVTTMIRGIV</sequence>
<comment type="caution">
    <text evidence="1">The sequence shown here is derived from an EMBL/GenBank/DDBJ whole genome shotgun (WGS) entry which is preliminary data.</text>
</comment>
<organism evidence="1 2">
    <name type="scientific">Lithospermum erythrorhizon</name>
    <name type="common">Purple gromwell</name>
    <name type="synonym">Lithospermum officinale var. erythrorhizon</name>
    <dbReference type="NCBI Taxonomy" id="34254"/>
    <lineage>
        <taxon>Eukaryota</taxon>
        <taxon>Viridiplantae</taxon>
        <taxon>Streptophyta</taxon>
        <taxon>Embryophyta</taxon>
        <taxon>Tracheophyta</taxon>
        <taxon>Spermatophyta</taxon>
        <taxon>Magnoliopsida</taxon>
        <taxon>eudicotyledons</taxon>
        <taxon>Gunneridae</taxon>
        <taxon>Pentapetalae</taxon>
        <taxon>asterids</taxon>
        <taxon>lamiids</taxon>
        <taxon>Boraginales</taxon>
        <taxon>Boraginaceae</taxon>
        <taxon>Boraginoideae</taxon>
        <taxon>Lithospermeae</taxon>
        <taxon>Lithospermum</taxon>
    </lineage>
</organism>
<evidence type="ECO:0000313" key="2">
    <source>
        <dbReference type="Proteomes" id="UP001454036"/>
    </source>
</evidence>
<reference evidence="1 2" key="1">
    <citation type="submission" date="2024-01" db="EMBL/GenBank/DDBJ databases">
        <title>The complete chloroplast genome sequence of Lithospermum erythrorhizon: insights into the phylogenetic relationship among Boraginaceae species and the maternal lineages of purple gromwells.</title>
        <authorList>
            <person name="Okada T."/>
            <person name="Watanabe K."/>
        </authorList>
    </citation>
    <scope>NUCLEOTIDE SEQUENCE [LARGE SCALE GENOMIC DNA]</scope>
</reference>
<gene>
    <name evidence="1" type="ORF">LIER_30107</name>
</gene>